<sequence length="347" mass="35573">MPITEPRSTPPQLRASSLALDVGQTTTKARLLHAGHPPERFELPGVQTHRPLLPQLRDIIRAAADSAGLAEAVAGPSRGAATVALGVSGLTAADADAARLLELLDGSASTDECIGTLRLAHDSVTGYLGALGAVRGVVVAAGTGVVTLGVGAEEVARVDGWGHLMGDAGSACWMGRAALQAVMRAYDGRGPATALTEVVRSRWPDLEGAYIQLQNDPAAVSVMASFAPAVAEFSENDQVARRISAEAAGELAHSALTALRRVGEDGAGAAPQVAAIGGVLRSSVVREEFRRLVRKAVPEAGFPAEAGEGVDGAVTLLALAEEHPLHRLVSTHSAGGQRLGGLFSMPQ</sequence>
<dbReference type="InterPro" id="IPR002731">
    <property type="entry name" value="ATPase_BadF"/>
</dbReference>
<keyword evidence="2" id="KW-0808">Transferase</keyword>
<proteinExistence type="predicted"/>
<dbReference type="Proteomes" id="UP000535437">
    <property type="component" value="Unassembled WGS sequence"/>
</dbReference>
<dbReference type="GO" id="GO:0016301">
    <property type="term" value="F:kinase activity"/>
    <property type="evidence" value="ECO:0007669"/>
    <property type="project" value="UniProtKB-KW"/>
</dbReference>
<comment type="caution">
    <text evidence="2">The sequence shown here is derived from an EMBL/GenBank/DDBJ whole genome shotgun (WGS) entry which is preliminary data.</text>
</comment>
<accession>A0A7Z0GJI5</accession>
<feature type="domain" description="ATPase BadF/BadG/BcrA/BcrD type" evidence="1">
    <location>
        <begin position="20"/>
        <end position="313"/>
    </location>
</feature>
<dbReference type="InterPro" id="IPR043129">
    <property type="entry name" value="ATPase_NBD"/>
</dbReference>
<dbReference type="RefSeq" id="WP_343047422.1">
    <property type="nucleotide sequence ID" value="NZ_BAAALL010000004.1"/>
</dbReference>
<dbReference type="Pfam" id="PF01869">
    <property type="entry name" value="BcrAD_BadFG"/>
    <property type="match status" value="1"/>
</dbReference>
<organism evidence="2 3">
    <name type="scientific">Nesterenkonia xinjiangensis</name>
    <dbReference type="NCBI Taxonomy" id="225327"/>
    <lineage>
        <taxon>Bacteria</taxon>
        <taxon>Bacillati</taxon>
        <taxon>Actinomycetota</taxon>
        <taxon>Actinomycetes</taxon>
        <taxon>Micrococcales</taxon>
        <taxon>Micrococcaceae</taxon>
        <taxon>Nesterenkonia</taxon>
    </lineage>
</organism>
<evidence type="ECO:0000259" key="1">
    <source>
        <dbReference type="Pfam" id="PF01869"/>
    </source>
</evidence>
<dbReference type="PANTHER" id="PTHR43190:SF3">
    <property type="entry name" value="N-ACETYL-D-GLUCOSAMINE KINASE"/>
    <property type="match status" value="1"/>
</dbReference>
<dbReference type="SUPFAM" id="SSF53067">
    <property type="entry name" value="Actin-like ATPase domain"/>
    <property type="match status" value="1"/>
</dbReference>
<dbReference type="AlphaFoldDB" id="A0A7Z0GJI5"/>
<reference evidence="2 3" key="1">
    <citation type="submission" date="2020-07" db="EMBL/GenBank/DDBJ databases">
        <title>Sequencing the genomes of 1000 actinobacteria strains.</title>
        <authorList>
            <person name="Klenk H.-P."/>
        </authorList>
    </citation>
    <scope>NUCLEOTIDE SEQUENCE [LARGE SCALE GENOMIC DNA]</scope>
    <source>
        <strain evidence="2 3">DSM 15475</strain>
    </source>
</reference>
<keyword evidence="2" id="KW-0418">Kinase</keyword>
<evidence type="ECO:0000313" key="3">
    <source>
        <dbReference type="Proteomes" id="UP000535437"/>
    </source>
</evidence>
<protein>
    <submittedName>
        <fullName evidence="2">N-acetylglucosamine kinase-like BadF-type ATPase</fullName>
    </submittedName>
</protein>
<dbReference type="EMBL" id="JACCFY010000001">
    <property type="protein sequence ID" value="NYJ77097.1"/>
    <property type="molecule type" value="Genomic_DNA"/>
</dbReference>
<dbReference type="PANTHER" id="PTHR43190">
    <property type="entry name" value="N-ACETYL-D-GLUCOSAMINE KINASE"/>
    <property type="match status" value="1"/>
</dbReference>
<keyword evidence="3" id="KW-1185">Reference proteome</keyword>
<name>A0A7Z0GJI5_9MICC</name>
<evidence type="ECO:0000313" key="2">
    <source>
        <dbReference type="EMBL" id="NYJ77097.1"/>
    </source>
</evidence>
<gene>
    <name evidence="2" type="ORF">HNR09_000508</name>
</gene>
<dbReference type="InterPro" id="IPR052519">
    <property type="entry name" value="Euk-type_GlcNAc_Kinase"/>
</dbReference>
<dbReference type="Gene3D" id="3.30.420.40">
    <property type="match status" value="2"/>
</dbReference>